<protein>
    <submittedName>
        <fullName evidence="7">Sugar ABC transporter substrate-binding protein</fullName>
    </submittedName>
</protein>
<keyword evidence="1" id="KW-1003">Cell membrane</keyword>
<reference evidence="7 8" key="1">
    <citation type="submission" date="2019-03" db="EMBL/GenBank/DDBJ databases">
        <title>Draft genome sequences of novel Actinobacteria.</title>
        <authorList>
            <person name="Sahin N."/>
            <person name="Ay H."/>
            <person name="Saygin H."/>
        </authorList>
    </citation>
    <scope>NUCLEOTIDE SEQUENCE [LARGE SCALE GENOMIC DNA]</scope>
    <source>
        <strain evidence="7 8">JCM 30547</strain>
    </source>
</reference>
<dbReference type="OrthoDB" id="9770625at2"/>
<accession>A0A4R4PKX5</accession>
<dbReference type="Pfam" id="PF01547">
    <property type="entry name" value="SBP_bac_1"/>
    <property type="match status" value="1"/>
</dbReference>
<evidence type="ECO:0000313" key="8">
    <source>
        <dbReference type="Proteomes" id="UP000295075"/>
    </source>
</evidence>
<dbReference type="InterPro" id="IPR006059">
    <property type="entry name" value="SBP"/>
</dbReference>
<proteinExistence type="predicted"/>
<evidence type="ECO:0000256" key="5">
    <source>
        <dbReference type="ARBA" id="ARBA00023288"/>
    </source>
</evidence>
<evidence type="ECO:0000256" key="2">
    <source>
        <dbReference type="ARBA" id="ARBA00022729"/>
    </source>
</evidence>
<dbReference type="PANTHER" id="PTHR43649:SF33">
    <property type="entry name" value="POLYGALACTURONAN_RHAMNOGALACTURONAN-BINDING PROTEIN YTCQ"/>
    <property type="match status" value="1"/>
</dbReference>
<keyword evidence="4" id="KW-0564">Palmitate</keyword>
<evidence type="ECO:0000313" key="7">
    <source>
        <dbReference type="EMBL" id="TDC22644.1"/>
    </source>
</evidence>
<evidence type="ECO:0000256" key="3">
    <source>
        <dbReference type="ARBA" id="ARBA00023136"/>
    </source>
</evidence>
<name>A0A4R4PKX5_9ACTN</name>
<evidence type="ECO:0000256" key="6">
    <source>
        <dbReference type="SAM" id="SignalP"/>
    </source>
</evidence>
<dbReference type="SUPFAM" id="SSF53850">
    <property type="entry name" value="Periplasmic binding protein-like II"/>
    <property type="match status" value="1"/>
</dbReference>
<evidence type="ECO:0000256" key="4">
    <source>
        <dbReference type="ARBA" id="ARBA00023139"/>
    </source>
</evidence>
<dbReference type="InterPro" id="IPR050490">
    <property type="entry name" value="Bact_solute-bd_prot1"/>
</dbReference>
<keyword evidence="3" id="KW-0472">Membrane</keyword>
<keyword evidence="2 6" id="KW-0732">Signal</keyword>
<dbReference type="Gene3D" id="3.40.190.10">
    <property type="entry name" value="Periplasmic binding protein-like II"/>
    <property type="match status" value="1"/>
</dbReference>
<keyword evidence="5" id="KW-0449">Lipoprotein</keyword>
<dbReference type="PANTHER" id="PTHR43649">
    <property type="entry name" value="ARABINOSE-BINDING PROTEIN-RELATED"/>
    <property type="match status" value="1"/>
</dbReference>
<dbReference type="EMBL" id="SMKA01000185">
    <property type="protein sequence ID" value="TDC22644.1"/>
    <property type="molecule type" value="Genomic_DNA"/>
</dbReference>
<dbReference type="Proteomes" id="UP000295075">
    <property type="component" value="Unassembled WGS sequence"/>
</dbReference>
<organism evidence="7 8">
    <name type="scientific">Kribbella albertanoniae</name>
    <dbReference type="NCBI Taxonomy" id="1266829"/>
    <lineage>
        <taxon>Bacteria</taxon>
        <taxon>Bacillati</taxon>
        <taxon>Actinomycetota</taxon>
        <taxon>Actinomycetes</taxon>
        <taxon>Propionibacteriales</taxon>
        <taxon>Kribbellaceae</taxon>
        <taxon>Kribbella</taxon>
    </lineage>
</organism>
<feature type="signal peptide" evidence="6">
    <location>
        <begin position="1"/>
        <end position="45"/>
    </location>
</feature>
<gene>
    <name evidence="7" type="ORF">E1261_30355</name>
</gene>
<sequence length="464" mass="50054">MVAIHKPVPDRGEVRIERRRTMKQRRLSGLAAAAAALALTLGACAGPGNTGAAEPGTDDWGDPKGSIEFWDTNANPRLSAEWDKSIKAFEKANPDIDVKYVGLPNSSYLQKVNNALATGQVPDVLLIGNDVASLIAQKALAPLDDAVKDAGLDAKLDPKMIENERRNSADQKLYKLPLSALSDVIWYRTDWLKKAGLKEPTSYDEFFATAKALTKPDVNQFGFAFRGGPGAMPPMIAMTYGMSGVSEFLTKDGQATLDQPENVAAFKKYISLYGTVSAKADLSNDYAKIVAAFDGGSAWATHHNLGSYQDHLKALGSNVVGVQPFPNADGVITATAPAVSGLGVLAKSKHKAAAWKFAEFMSTQGNSDWSQTVGQVPASLEAQKAEWITKAQPLTAIVDAGKNPKTQYLQLPTYLPDWGSILKTEMEPDFQSVLQGKLSPEDFLGKYADRFEKAQTEYVEHAGK</sequence>
<feature type="chain" id="PRO_5038534399" evidence="6">
    <location>
        <begin position="46"/>
        <end position="464"/>
    </location>
</feature>
<evidence type="ECO:0000256" key="1">
    <source>
        <dbReference type="ARBA" id="ARBA00022475"/>
    </source>
</evidence>
<comment type="caution">
    <text evidence="7">The sequence shown here is derived from an EMBL/GenBank/DDBJ whole genome shotgun (WGS) entry which is preliminary data.</text>
</comment>
<dbReference type="CDD" id="cd13585">
    <property type="entry name" value="PBP2_TMBP_like"/>
    <property type="match status" value="1"/>
</dbReference>
<keyword evidence="8" id="KW-1185">Reference proteome</keyword>
<dbReference type="AlphaFoldDB" id="A0A4R4PKX5"/>